<comment type="similarity">
    <text evidence="2">Belongs to the uroporphyrinogen-III synthase family.</text>
</comment>
<dbReference type="Gene3D" id="3.40.50.10090">
    <property type="match status" value="2"/>
</dbReference>
<dbReference type="GO" id="GO:0004852">
    <property type="term" value="F:uroporphyrinogen-III synthase activity"/>
    <property type="evidence" value="ECO:0007669"/>
    <property type="project" value="UniProtKB-EC"/>
</dbReference>
<evidence type="ECO:0000256" key="2">
    <source>
        <dbReference type="ARBA" id="ARBA00008133"/>
    </source>
</evidence>
<evidence type="ECO:0000256" key="7">
    <source>
        <dbReference type="ARBA" id="ARBA00032649"/>
    </source>
</evidence>
<comment type="pathway">
    <text evidence="1">Porphyrin-containing compound metabolism; protoporphyrin-IX biosynthesis; coproporphyrinogen-III from 5-aminolevulinate: step 3/4.</text>
</comment>
<evidence type="ECO:0000256" key="5">
    <source>
        <dbReference type="ARBA" id="ARBA00023244"/>
    </source>
</evidence>
<comment type="caution">
    <text evidence="10">The sequence shown here is derived from an EMBL/GenBank/DDBJ whole genome shotgun (WGS) entry which is preliminary data.</text>
</comment>
<name>X1E2T7_9ZZZZ</name>
<comment type="catalytic activity">
    <reaction evidence="8">
        <text>hydroxymethylbilane = uroporphyrinogen III + H2O</text>
        <dbReference type="Rhea" id="RHEA:18965"/>
        <dbReference type="ChEBI" id="CHEBI:15377"/>
        <dbReference type="ChEBI" id="CHEBI:57308"/>
        <dbReference type="ChEBI" id="CHEBI:57845"/>
        <dbReference type="EC" id="4.2.1.75"/>
    </reaction>
</comment>
<dbReference type="CDD" id="cd06578">
    <property type="entry name" value="HemD"/>
    <property type="match status" value="1"/>
</dbReference>
<keyword evidence="4" id="KW-0456">Lyase</keyword>
<evidence type="ECO:0000256" key="3">
    <source>
        <dbReference type="ARBA" id="ARBA00013109"/>
    </source>
</evidence>
<accession>X1E2T7</accession>
<proteinExistence type="inferred from homology"/>
<evidence type="ECO:0000256" key="1">
    <source>
        <dbReference type="ARBA" id="ARBA00004772"/>
    </source>
</evidence>
<dbReference type="GO" id="GO:0006780">
    <property type="term" value="P:uroporphyrinogen III biosynthetic process"/>
    <property type="evidence" value="ECO:0007669"/>
    <property type="project" value="InterPro"/>
</dbReference>
<dbReference type="Pfam" id="PF02602">
    <property type="entry name" value="HEM4"/>
    <property type="match status" value="1"/>
</dbReference>
<dbReference type="PANTHER" id="PTHR38042:SF1">
    <property type="entry name" value="UROPORPHYRINOGEN-III SYNTHASE, CHLOROPLASTIC"/>
    <property type="match status" value="1"/>
</dbReference>
<sequence length="239" mass="25825">LAELIERSGGRTICVPTLEIVPLPFSALLSKQLQRLKSANWVIFISTYAVRYGLQCIRSANADLDGVKAASIGAATSRALHGSGISVDLECPNPVGSESLLTTTDMLEIAGQAIVIFRGTGGRELLGRTLRKRGATVEYIECYERQCPHGGLEGLPGAADHAVIVTTSVNGLENLIRMARRGGHDHILHSRLIVIGDRQLAEARTMGWRGQLTSAHDAGNQAILHKLREMANEQTDDRI</sequence>
<dbReference type="PANTHER" id="PTHR38042">
    <property type="entry name" value="UROPORPHYRINOGEN-III SYNTHASE, CHLOROPLASTIC"/>
    <property type="match status" value="1"/>
</dbReference>
<evidence type="ECO:0000256" key="6">
    <source>
        <dbReference type="ARBA" id="ARBA00031702"/>
    </source>
</evidence>
<dbReference type="EMBL" id="BART01031172">
    <property type="protein sequence ID" value="GAH11479.1"/>
    <property type="molecule type" value="Genomic_DNA"/>
</dbReference>
<dbReference type="EC" id="4.2.1.75" evidence="3"/>
<feature type="non-terminal residue" evidence="10">
    <location>
        <position position="1"/>
    </location>
</feature>
<dbReference type="AlphaFoldDB" id="X1E2T7"/>
<evidence type="ECO:0000256" key="8">
    <source>
        <dbReference type="ARBA" id="ARBA00048617"/>
    </source>
</evidence>
<dbReference type="InterPro" id="IPR039793">
    <property type="entry name" value="UROS/Hem4"/>
</dbReference>
<evidence type="ECO:0000259" key="9">
    <source>
        <dbReference type="Pfam" id="PF02602"/>
    </source>
</evidence>
<feature type="domain" description="Tetrapyrrole biosynthesis uroporphyrinogen III synthase" evidence="9">
    <location>
        <begin position="1"/>
        <end position="215"/>
    </location>
</feature>
<keyword evidence="5" id="KW-0627">Porphyrin biosynthesis</keyword>
<dbReference type="InterPro" id="IPR003754">
    <property type="entry name" value="4pyrrol_synth_uPrphyn_synth"/>
</dbReference>
<dbReference type="SUPFAM" id="SSF69618">
    <property type="entry name" value="HemD-like"/>
    <property type="match status" value="1"/>
</dbReference>
<reference evidence="10" key="1">
    <citation type="journal article" date="2014" name="Front. Microbiol.">
        <title>High frequency of phylogenetically diverse reductive dehalogenase-homologous genes in deep subseafloor sedimentary metagenomes.</title>
        <authorList>
            <person name="Kawai M."/>
            <person name="Futagami T."/>
            <person name="Toyoda A."/>
            <person name="Takaki Y."/>
            <person name="Nishi S."/>
            <person name="Hori S."/>
            <person name="Arai W."/>
            <person name="Tsubouchi T."/>
            <person name="Morono Y."/>
            <person name="Uchiyama I."/>
            <person name="Ito T."/>
            <person name="Fujiyama A."/>
            <person name="Inagaki F."/>
            <person name="Takami H."/>
        </authorList>
    </citation>
    <scope>NUCLEOTIDE SEQUENCE</scope>
    <source>
        <strain evidence="10">Expedition CK06-06</strain>
    </source>
</reference>
<organism evidence="10">
    <name type="scientific">marine sediment metagenome</name>
    <dbReference type="NCBI Taxonomy" id="412755"/>
    <lineage>
        <taxon>unclassified sequences</taxon>
        <taxon>metagenomes</taxon>
        <taxon>ecological metagenomes</taxon>
    </lineage>
</organism>
<gene>
    <name evidence="10" type="ORF">S01H4_54208</name>
</gene>
<evidence type="ECO:0000313" key="10">
    <source>
        <dbReference type="EMBL" id="GAH11479.1"/>
    </source>
</evidence>
<evidence type="ECO:0000256" key="4">
    <source>
        <dbReference type="ARBA" id="ARBA00023239"/>
    </source>
</evidence>
<protein>
    <recommendedName>
        <fullName evidence="3">uroporphyrinogen-III synthase</fullName>
        <ecNumber evidence="3">4.2.1.75</ecNumber>
    </recommendedName>
    <alternativeName>
        <fullName evidence="7">Hydroxymethylbilane hydrolyase [cyclizing]</fullName>
    </alternativeName>
    <alternativeName>
        <fullName evidence="6">Uroporphyrinogen-III cosynthase</fullName>
    </alternativeName>
</protein>
<dbReference type="InterPro" id="IPR036108">
    <property type="entry name" value="4pyrrol_syn_uPrphyn_synt_sf"/>
</dbReference>